<comment type="caution">
    <text evidence="2">The sequence shown here is derived from an EMBL/GenBank/DDBJ whole genome shotgun (WGS) entry which is preliminary data.</text>
</comment>
<name>A0ABR0EDF3_ZASCE</name>
<keyword evidence="3" id="KW-1185">Reference proteome</keyword>
<feature type="domain" description="Methyltransferase" evidence="1">
    <location>
        <begin position="6"/>
        <end position="58"/>
    </location>
</feature>
<evidence type="ECO:0000259" key="1">
    <source>
        <dbReference type="Pfam" id="PF13847"/>
    </source>
</evidence>
<dbReference type="Proteomes" id="UP001305779">
    <property type="component" value="Unassembled WGS sequence"/>
</dbReference>
<dbReference type="Gene3D" id="3.40.50.150">
    <property type="entry name" value="Vaccinia Virus protein VP39"/>
    <property type="match status" value="1"/>
</dbReference>
<accession>A0ABR0EDF3</accession>
<dbReference type="InterPro" id="IPR029063">
    <property type="entry name" value="SAM-dependent_MTases_sf"/>
</dbReference>
<dbReference type="EMBL" id="JAXOVC010000007">
    <property type="protein sequence ID" value="KAK4499301.1"/>
    <property type="molecule type" value="Genomic_DNA"/>
</dbReference>
<gene>
    <name evidence="2" type="ORF">PRZ48_009814</name>
</gene>
<dbReference type="Pfam" id="PF13847">
    <property type="entry name" value="Methyltransf_31"/>
    <property type="match status" value="1"/>
</dbReference>
<evidence type="ECO:0000313" key="3">
    <source>
        <dbReference type="Proteomes" id="UP001305779"/>
    </source>
</evidence>
<organism evidence="2 3">
    <name type="scientific">Zasmidium cellare</name>
    <name type="common">Wine cellar mold</name>
    <name type="synonym">Racodium cellare</name>
    <dbReference type="NCBI Taxonomy" id="395010"/>
    <lineage>
        <taxon>Eukaryota</taxon>
        <taxon>Fungi</taxon>
        <taxon>Dikarya</taxon>
        <taxon>Ascomycota</taxon>
        <taxon>Pezizomycotina</taxon>
        <taxon>Dothideomycetes</taxon>
        <taxon>Dothideomycetidae</taxon>
        <taxon>Mycosphaerellales</taxon>
        <taxon>Mycosphaerellaceae</taxon>
        <taxon>Zasmidium</taxon>
    </lineage>
</organism>
<dbReference type="SUPFAM" id="SSF53335">
    <property type="entry name" value="S-adenosyl-L-methionine-dependent methyltransferases"/>
    <property type="match status" value="1"/>
</dbReference>
<evidence type="ECO:0000313" key="2">
    <source>
        <dbReference type="EMBL" id="KAK4499301.1"/>
    </source>
</evidence>
<proteinExistence type="predicted"/>
<reference evidence="2 3" key="1">
    <citation type="journal article" date="2023" name="G3 (Bethesda)">
        <title>A chromosome-level genome assembly of Zasmidium syzygii isolated from banana leaves.</title>
        <authorList>
            <person name="van Westerhoven A.C."/>
            <person name="Mehrabi R."/>
            <person name="Talebi R."/>
            <person name="Steentjes M.B.F."/>
            <person name="Corcolon B."/>
            <person name="Chong P.A."/>
            <person name="Kema G.H.J."/>
            <person name="Seidl M.F."/>
        </authorList>
    </citation>
    <scope>NUCLEOTIDE SEQUENCE [LARGE SCALE GENOMIC DNA]</scope>
    <source>
        <strain evidence="2 3">P124</strain>
    </source>
</reference>
<protein>
    <recommendedName>
        <fullName evidence="1">Methyltransferase domain-containing protein</fullName>
    </recommendedName>
</protein>
<dbReference type="InterPro" id="IPR025714">
    <property type="entry name" value="Methyltranfer_dom"/>
</dbReference>
<sequence>MADNRVPESVATARAQAEKQGLTNVQFFVGDAENIDYPDDTFDIAHAHQVMLHLPRPVHRGERFDEGKYGQVLQASKAKGARGGDSGTVNHIWMHEAGFGRENIHSGSVGFDNDKEEMPTLVHGAIGFATSRNESDDYIQKLREDGDAWVADPSSRAIALDSWVVGVK</sequence>